<dbReference type="PROSITE" id="PS50089">
    <property type="entry name" value="ZF_RING_2"/>
    <property type="match status" value="1"/>
</dbReference>
<dbReference type="SMART" id="SM00184">
    <property type="entry name" value="RING"/>
    <property type="match status" value="1"/>
</dbReference>
<evidence type="ECO:0000256" key="4">
    <source>
        <dbReference type="ARBA" id="ARBA00022771"/>
    </source>
</evidence>
<name>B9SLM6_RICCO</name>
<dbReference type="Gene3D" id="3.30.40.10">
    <property type="entry name" value="Zinc/RING finger domain, C3HC4 (zinc finger)"/>
    <property type="match status" value="1"/>
</dbReference>
<dbReference type="AlphaFoldDB" id="B9SLM6"/>
<dbReference type="InterPro" id="IPR001841">
    <property type="entry name" value="Znf_RING"/>
</dbReference>
<dbReference type="Proteomes" id="UP000008311">
    <property type="component" value="Unassembled WGS sequence"/>
</dbReference>
<accession>B9SLM6</accession>
<organism evidence="8 9">
    <name type="scientific">Ricinus communis</name>
    <name type="common">Castor bean</name>
    <dbReference type="NCBI Taxonomy" id="3988"/>
    <lineage>
        <taxon>Eukaryota</taxon>
        <taxon>Viridiplantae</taxon>
        <taxon>Streptophyta</taxon>
        <taxon>Embryophyta</taxon>
        <taxon>Tracheophyta</taxon>
        <taxon>Spermatophyta</taxon>
        <taxon>Magnoliopsida</taxon>
        <taxon>eudicotyledons</taxon>
        <taxon>Gunneridae</taxon>
        <taxon>Pentapetalae</taxon>
        <taxon>rosids</taxon>
        <taxon>fabids</taxon>
        <taxon>Malpighiales</taxon>
        <taxon>Euphorbiaceae</taxon>
        <taxon>Acalyphoideae</taxon>
        <taxon>Acalypheae</taxon>
        <taxon>Ricinus</taxon>
    </lineage>
</organism>
<dbReference type="GO" id="GO:0061630">
    <property type="term" value="F:ubiquitin protein ligase activity"/>
    <property type="evidence" value="ECO:0000318"/>
    <property type="project" value="GO_Central"/>
</dbReference>
<evidence type="ECO:0000313" key="9">
    <source>
        <dbReference type="Proteomes" id="UP000008311"/>
    </source>
</evidence>
<comment type="catalytic activity">
    <reaction evidence="1">
        <text>S-ubiquitinyl-[E2 ubiquitin-conjugating enzyme]-L-cysteine + [acceptor protein]-L-lysine = [E2 ubiquitin-conjugating enzyme]-L-cysteine + N(6)-ubiquitinyl-[acceptor protein]-L-lysine.</text>
        <dbReference type="EC" id="2.3.2.27"/>
    </reaction>
</comment>
<evidence type="ECO:0000256" key="6">
    <source>
        <dbReference type="PROSITE-ProRule" id="PRU00175"/>
    </source>
</evidence>
<evidence type="ECO:0000259" key="7">
    <source>
        <dbReference type="PROSITE" id="PS50089"/>
    </source>
</evidence>
<dbReference type="EC" id="2.3.2.27" evidence="2"/>
<protein>
    <recommendedName>
        <fullName evidence="2">RING-type E3 ubiquitin transferase</fullName>
        <ecNumber evidence="2">2.3.2.27</ecNumber>
    </recommendedName>
</protein>
<dbReference type="InterPro" id="IPR013083">
    <property type="entry name" value="Znf_RING/FYVE/PHD"/>
</dbReference>
<dbReference type="GO" id="GO:0016567">
    <property type="term" value="P:protein ubiquitination"/>
    <property type="evidence" value="ECO:0000318"/>
    <property type="project" value="GO_Central"/>
</dbReference>
<evidence type="ECO:0000256" key="1">
    <source>
        <dbReference type="ARBA" id="ARBA00000900"/>
    </source>
</evidence>
<keyword evidence="9" id="KW-1185">Reference proteome</keyword>
<gene>
    <name evidence="8" type="ORF">RCOM_0593130</name>
</gene>
<dbReference type="eggNOG" id="KOG0800">
    <property type="taxonomic scope" value="Eukaryota"/>
</dbReference>
<reference evidence="9" key="1">
    <citation type="journal article" date="2010" name="Nat. Biotechnol.">
        <title>Draft genome sequence of the oilseed species Ricinus communis.</title>
        <authorList>
            <person name="Chan A.P."/>
            <person name="Crabtree J."/>
            <person name="Zhao Q."/>
            <person name="Lorenzi H."/>
            <person name="Orvis J."/>
            <person name="Puiu D."/>
            <person name="Melake-Berhan A."/>
            <person name="Jones K.M."/>
            <person name="Redman J."/>
            <person name="Chen G."/>
            <person name="Cahoon E.B."/>
            <person name="Gedil M."/>
            <person name="Stanke M."/>
            <person name="Haas B.J."/>
            <person name="Wortman J.R."/>
            <person name="Fraser-Liggett C.M."/>
            <person name="Ravel J."/>
            <person name="Rabinowicz P.D."/>
        </authorList>
    </citation>
    <scope>NUCLEOTIDE SEQUENCE [LARGE SCALE GENOMIC DNA]</scope>
    <source>
        <strain evidence="9">cv. Hale</strain>
    </source>
</reference>
<dbReference type="Pfam" id="PF13639">
    <property type="entry name" value="zf-RING_2"/>
    <property type="match status" value="1"/>
</dbReference>
<dbReference type="EMBL" id="EQ974018">
    <property type="protein sequence ID" value="EEF35526.1"/>
    <property type="molecule type" value="Genomic_DNA"/>
</dbReference>
<keyword evidence="3" id="KW-0479">Metal-binding</keyword>
<evidence type="ECO:0000256" key="3">
    <source>
        <dbReference type="ARBA" id="ARBA00022723"/>
    </source>
</evidence>
<dbReference type="GO" id="GO:0005737">
    <property type="term" value="C:cytoplasm"/>
    <property type="evidence" value="ECO:0000318"/>
    <property type="project" value="GO_Central"/>
</dbReference>
<dbReference type="CDD" id="cd16454">
    <property type="entry name" value="RING-H2_PA-TM-RING"/>
    <property type="match status" value="1"/>
</dbReference>
<evidence type="ECO:0000256" key="2">
    <source>
        <dbReference type="ARBA" id="ARBA00012483"/>
    </source>
</evidence>
<evidence type="ECO:0000256" key="5">
    <source>
        <dbReference type="ARBA" id="ARBA00022833"/>
    </source>
</evidence>
<proteinExistence type="predicted"/>
<dbReference type="GO" id="GO:0008270">
    <property type="term" value="F:zinc ion binding"/>
    <property type="evidence" value="ECO:0007669"/>
    <property type="project" value="UniProtKB-KW"/>
</dbReference>
<dbReference type="PANTHER" id="PTHR15710:SF108">
    <property type="entry name" value="OS03G0286100 PROTEIN"/>
    <property type="match status" value="1"/>
</dbReference>
<dbReference type="SUPFAM" id="SSF57850">
    <property type="entry name" value="RING/U-box"/>
    <property type="match status" value="1"/>
</dbReference>
<feature type="domain" description="RING-type" evidence="7">
    <location>
        <begin position="185"/>
        <end position="224"/>
    </location>
</feature>
<keyword evidence="4 6" id="KW-0863">Zinc-finger</keyword>
<dbReference type="PANTHER" id="PTHR15710">
    <property type="entry name" value="E3 UBIQUITIN-PROTEIN LIGASE PRAJA"/>
    <property type="match status" value="1"/>
</dbReference>
<sequence length="376" mass="42755">MEKHVHSAGLNASSLQFYFNLSYQVEHQSVLVHADGRHDFLGSTADQPAIVDSFFFDFGLFSSYQALVKHLSPIFARLLIDSSFHEKLVLEIIQEVGRLITTGGVSKNRNFLPFNVNVLKHCMHIYQEEMLINDVISQSREEYESRNFGMVPTAPKSRKLKCVKVSETETTAYDEGSKEGQSQICMVCLEELEDFAAVMPCDHLFHGTCIDKWLENSHYCPLCRYEMPTETSKGKRYNDPVNHFLFGFWKDKCYIKHCRLPRQPSLTTKSLTSTSEVSRTNIHASNQVSAPASQTVSRKGVKSVYFIGAKDWLKLPSEELATAFHSPLIIRHPPRAYYPKTCQKLEIIASFYCAIKVKSVHFIGAKDWLKVPASNP</sequence>
<dbReference type="InParanoid" id="B9SLM6"/>
<keyword evidence="5" id="KW-0862">Zinc</keyword>
<evidence type="ECO:0000313" key="8">
    <source>
        <dbReference type="EMBL" id="EEF35526.1"/>
    </source>
</evidence>